<dbReference type="Pfam" id="PF00561">
    <property type="entry name" value="Abhydrolase_1"/>
    <property type="match status" value="1"/>
</dbReference>
<reference evidence="3 4" key="1">
    <citation type="submission" date="2018-06" db="EMBL/GenBank/DDBJ databases">
        <authorList>
            <consortium name="Pathogen Informatics"/>
            <person name="Doyle S."/>
        </authorList>
    </citation>
    <scope>NUCLEOTIDE SEQUENCE [LARGE SCALE GENOMIC DNA]</scope>
    <source>
        <strain evidence="3 4">NCTC1934</strain>
    </source>
</reference>
<dbReference type="InterPro" id="IPR000073">
    <property type="entry name" value="AB_hydrolase_1"/>
</dbReference>
<accession>A0A378YI63</accession>
<gene>
    <name evidence="3" type="primary">bpoC_3</name>
    <name evidence="3" type="ORF">NCTC1934_02760</name>
</gene>
<sequence>MQDTRPSGAPVRTKIDAFIPRHTNRVARHAVRAPGTGQNCRSLSPAVTILFLVPFAHAIDAEIHYEDSGGDGPVVLLGHEFLMDRTMFASQQAALTPEYRIVTWDARGHGRTRDKGLPFTYWTSARDVLTVLDQLGVRRSVIGGTSQGGFTALRTALLAPDRVAALILISTEAHEPSTLELTNARRFLDKWYENGPRRALAEHLAEWLIGDDAWYRAVWVKRWLARDHHATEVAAGCLLGRDSVLDRLSEITCPALVIHPTNSGISRANARELAARLPAARYLEIEGARQTVNMTHPGEVNTAILNFLRALPRLPATSAR</sequence>
<proteinExistence type="predicted"/>
<dbReference type="InterPro" id="IPR029058">
    <property type="entry name" value="AB_hydrolase_fold"/>
</dbReference>
<organism evidence="3 4">
    <name type="scientific">Nocardia otitidiscaviarum</name>
    <dbReference type="NCBI Taxonomy" id="1823"/>
    <lineage>
        <taxon>Bacteria</taxon>
        <taxon>Bacillati</taxon>
        <taxon>Actinomycetota</taxon>
        <taxon>Actinomycetes</taxon>
        <taxon>Mycobacteriales</taxon>
        <taxon>Nocardiaceae</taxon>
        <taxon>Nocardia</taxon>
    </lineage>
</organism>
<keyword evidence="3" id="KW-0575">Peroxidase</keyword>
<dbReference type="EMBL" id="UGRY01000002">
    <property type="protein sequence ID" value="SUA76885.1"/>
    <property type="molecule type" value="Genomic_DNA"/>
</dbReference>
<dbReference type="Proteomes" id="UP000255467">
    <property type="component" value="Unassembled WGS sequence"/>
</dbReference>
<protein>
    <submittedName>
        <fullName evidence="3">Non-heme bromoperoxidase BpoC</fullName>
        <ecNumber evidence="3">1.11.1.18</ecNumber>
    </submittedName>
</protein>
<evidence type="ECO:0000256" key="1">
    <source>
        <dbReference type="ARBA" id="ARBA00022801"/>
    </source>
</evidence>
<dbReference type="Gene3D" id="3.40.50.1820">
    <property type="entry name" value="alpha/beta hydrolase"/>
    <property type="match status" value="1"/>
</dbReference>
<keyword evidence="3" id="KW-0560">Oxidoreductase</keyword>
<name>A0A378YI63_9NOCA</name>
<dbReference type="STRING" id="1406858.GCA_000710895_07383"/>
<evidence type="ECO:0000313" key="3">
    <source>
        <dbReference type="EMBL" id="SUA76885.1"/>
    </source>
</evidence>
<dbReference type="EC" id="1.11.1.18" evidence="3"/>
<keyword evidence="4" id="KW-1185">Reference proteome</keyword>
<dbReference type="GO" id="GO:0016787">
    <property type="term" value="F:hydrolase activity"/>
    <property type="evidence" value="ECO:0007669"/>
    <property type="project" value="UniProtKB-KW"/>
</dbReference>
<dbReference type="GO" id="GO:0016020">
    <property type="term" value="C:membrane"/>
    <property type="evidence" value="ECO:0007669"/>
    <property type="project" value="TreeGrafter"/>
</dbReference>
<keyword evidence="1" id="KW-0378">Hydrolase</keyword>
<dbReference type="InterPro" id="IPR050266">
    <property type="entry name" value="AB_hydrolase_sf"/>
</dbReference>
<dbReference type="PANTHER" id="PTHR43798">
    <property type="entry name" value="MONOACYLGLYCEROL LIPASE"/>
    <property type="match status" value="1"/>
</dbReference>
<dbReference type="AlphaFoldDB" id="A0A378YI63"/>
<dbReference type="SUPFAM" id="SSF53474">
    <property type="entry name" value="alpha/beta-Hydrolases"/>
    <property type="match status" value="1"/>
</dbReference>
<feature type="domain" description="AB hydrolase-1" evidence="2">
    <location>
        <begin position="73"/>
        <end position="189"/>
    </location>
</feature>
<evidence type="ECO:0000259" key="2">
    <source>
        <dbReference type="Pfam" id="PF00561"/>
    </source>
</evidence>
<dbReference type="PRINTS" id="PR00111">
    <property type="entry name" value="ABHYDROLASE"/>
</dbReference>
<evidence type="ECO:0000313" key="4">
    <source>
        <dbReference type="Proteomes" id="UP000255467"/>
    </source>
</evidence>
<dbReference type="GO" id="GO:0019806">
    <property type="term" value="F:bromide peroxidase activity"/>
    <property type="evidence" value="ECO:0007669"/>
    <property type="project" value="UniProtKB-EC"/>
</dbReference>
<dbReference type="PANTHER" id="PTHR43798:SF31">
    <property type="entry name" value="AB HYDROLASE SUPERFAMILY PROTEIN YCLE"/>
    <property type="match status" value="1"/>
</dbReference>